<dbReference type="CDD" id="cd03429">
    <property type="entry name" value="NUDIX_NADH_pyrophosphatase_Nudt13"/>
    <property type="match status" value="1"/>
</dbReference>
<evidence type="ECO:0000256" key="3">
    <source>
        <dbReference type="ARBA" id="ARBA00009595"/>
    </source>
</evidence>
<dbReference type="InterPro" id="IPR049734">
    <property type="entry name" value="NudC-like_C"/>
</dbReference>
<evidence type="ECO:0000256" key="4">
    <source>
        <dbReference type="ARBA" id="ARBA00012381"/>
    </source>
</evidence>
<dbReference type="SUPFAM" id="SSF55811">
    <property type="entry name" value="Nudix"/>
    <property type="match status" value="1"/>
</dbReference>
<evidence type="ECO:0000256" key="7">
    <source>
        <dbReference type="ARBA" id="ARBA00022842"/>
    </source>
</evidence>
<organism evidence="11 12">
    <name type="scientific">Dermabacter vaginalis</name>
    <dbReference type="NCBI Taxonomy" id="1630135"/>
    <lineage>
        <taxon>Bacteria</taxon>
        <taxon>Bacillati</taxon>
        <taxon>Actinomycetota</taxon>
        <taxon>Actinomycetes</taxon>
        <taxon>Micrococcales</taxon>
        <taxon>Dermabacteraceae</taxon>
        <taxon>Dermabacter</taxon>
    </lineage>
</organism>
<dbReference type="InterPro" id="IPR020084">
    <property type="entry name" value="NUDIX_hydrolase_CS"/>
</dbReference>
<evidence type="ECO:0000256" key="5">
    <source>
        <dbReference type="ARBA" id="ARBA00022723"/>
    </source>
</evidence>
<evidence type="ECO:0000256" key="8">
    <source>
        <dbReference type="ARBA" id="ARBA00023027"/>
    </source>
</evidence>
<accession>A0A1B0ZH28</accession>
<dbReference type="EMBL" id="CP012117">
    <property type="protein sequence ID" value="ANP27284.1"/>
    <property type="molecule type" value="Genomic_DNA"/>
</dbReference>
<gene>
    <name evidence="11" type="ORF">DAD186_07340</name>
</gene>
<evidence type="ECO:0000256" key="6">
    <source>
        <dbReference type="ARBA" id="ARBA00022801"/>
    </source>
</evidence>
<evidence type="ECO:0000313" key="11">
    <source>
        <dbReference type="EMBL" id="ANP27284.1"/>
    </source>
</evidence>
<evidence type="ECO:0000256" key="2">
    <source>
        <dbReference type="ARBA" id="ARBA00001947"/>
    </source>
</evidence>
<dbReference type="PATRIC" id="fig|1630135.4.peg.736"/>
<dbReference type="PROSITE" id="PS51462">
    <property type="entry name" value="NUDIX"/>
    <property type="match status" value="1"/>
</dbReference>
<reference evidence="11 12" key="1">
    <citation type="submission" date="2015-06" db="EMBL/GenBank/DDBJ databases">
        <title>Investigation of pathophysiology for high-risk pregnancy and development of treatment modality based on it.</title>
        <authorList>
            <person name="Kim B.-C."/>
            <person name="Lim S."/>
        </authorList>
    </citation>
    <scope>NUCLEOTIDE SEQUENCE [LARGE SCALE GENOMIC DNA]</scope>
    <source>
        <strain evidence="11 12">AD1-86</strain>
    </source>
</reference>
<dbReference type="GO" id="GO:0019677">
    <property type="term" value="P:NAD+ catabolic process"/>
    <property type="evidence" value="ECO:0007669"/>
    <property type="project" value="TreeGrafter"/>
</dbReference>
<name>A0A1B0ZH28_9MICO</name>
<dbReference type="Pfam" id="PF00293">
    <property type="entry name" value="NUDIX"/>
    <property type="match status" value="1"/>
</dbReference>
<comment type="similarity">
    <text evidence="3">Belongs to the Nudix hydrolase family. NudC subfamily.</text>
</comment>
<evidence type="ECO:0000313" key="12">
    <source>
        <dbReference type="Proteomes" id="UP000092596"/>
    </source>
</evidence>
<dbReference type="GO" id="GO:0110153">
    <property type="term" value="F:RNA NAD-cap (NMN-forming) hydrolase activity"/>
    <property type="evidence" value="ECO:0007669"/>
    <property type="project" value="RHEA"/>
</dbReference>
<dbReference type="GO" id="GO:0035529">
    <property type="term" value="F:NADH pyrophosphatase activity"/>
    <property type="evidence" value="ECO:0007669"/>
    <property type="project" value="TreeGrafter"/>
</dbReference>
<proteinExistence type="inferred from homology"/>
<keyword evidence="7" id="KW-0460">Magnesium</keyword>
<dbReference type="GO" id="GO:0006742">
    <property type="term" value="P:NADP+ catabolic process"/>
    <property type="evidence" value="ECO:0007669"/>
    <property type="project" value="TreeGrafter"/>
</dbReference>
<dbReference type="PROSITE" id="PS00893">
    <property type="entry name" value="NUDIX_BOX"/>
    <property type="match status" value="1"/>
</dbReference>
<comment type="cofactor">
    <cofactor evidence="1">
        <name>Mg(2+)</name>
        <dbReference type="ChEBI" id="CHEBI:18420"/>
    </cofactor>
</comment>
<evidence type="ECO:0000259" key="10">
    <source>
        <dbReference type="PROSITE" id="PS51462"/>
    </source>
</evidence>
<dbReference type="PANTHER" id="PTHR42904">
    <property type="entry name" value="NUDIX HYDROLASE, NUDC SUBFAMILY"/>
    <property type="match status" value="1"/>
</dbReference>
<feature type="domain" description="Nudix hydrolase" evidence="10">
    <location>
        <begin position="161"/>
        <end position="288"/>
    </location>
</feature>
<keyword evidence="5" id="KW-0479">Metal-binding</keyword>
<dbReference type="Gene3D" id="3.90.79.10">
    <property type="entry name" value="Nucleoside Triphosphate Pyrophosphohydrolase"/>
    <property type="match status" value="1"/>
</dbReference>
<sequence>MGHMHAPMNFPHTYLTSHFSAPGDARGIPTPAEEEIEKHVILVRGDEVAVHEGEGEELHLWTLARTGTVFLGSWKDGEVWALDAESSADSARAALPDGTRMRSLREIAPMLEGRERSLALSAVGMLTWHRDARYCTRCGSAVHATRDGWSQTCEGGHETFPRTDPAVITLVRDGLDRALLAKNHRFTNGMVSALAGFVEPGEDLEDALKREVHEETGLVVGDLEYFGSQPWPFPRSIMVAFTSRLANGAETDITLQREELASATWFTREELTEALERGDVRLPPSTSIAHSMITAWRKGELS</sequence>
<evidence type="ECO:0000256" key="1">
    <source>
        <dbReference type="ARBA" id="ARBA00001946"/>
    </source>
</evidence>
<dbReference type="GO" id="GO:0046872">
    <property type="term" value="F:metal ion binding"/>
    <property type="evidence" value="ECO:0007669"/>
    <property type="project" value="UniProtKB-KW"/>
</dbReference>
<keyword evidence="8" id="KW-0520">NAD</keyword>
<protein>
    <recommendedName>
        <fullName evidence="4">NAD(+) diphosphatase</fullName>
        <ecNumber evidence="4">3.6.1.22</ecNumber>
    </recommendedName>
</protein>
<dbReference type="NCBIfam" id="NF001299">
    <property type="entry name" value="PRK00241.1"/>
    <property type="match status" value="1"/>
</dbReference>
<dbReference type="Proteomes" id="UP000092596">
    <property type="component" value="Chromosome"/>
</dbReference>
<dbReference type="Pfam" id="PF09296">
    <property type="entry name" value="NUDIX-like"/>
    <property type="match status" value="1"/>
</dbReference>
<dbReference type="InterPro" id="IPR015797">
    <property type="entry name" value="NUDIX_hydrolase-like_dom_sf"/>
</dbReference>
<comment type="catalytic activity">
    <reaction evidence="9">
        <text>a 5'-end NAD(+)-phospho-ribonucleoside in mRNA + H2O = a 5'-end phospho-adenosine-phospho-ribonucleoside in mRNA + beta-nicotinamide D-ribonucleotide + 2 H(+)</text>
        <dbReference type="Rhea" id="RHEA:60876"/>
        <dbReference type="Rhea" id="RHEA-COMP:15698"/>
        <dbReference type="Rhea" id="RHEA-COMP:15719"/>
        <dbReference type="ChEBI" id="CHEBI:14649"/>
        <dbReference type="ChEBI" id="CHEBI:15377"/>
        <dbReference type="ChEBI" id="CHEBI:15378"/>
        <dbReference type="ChEBI" id="CHEBI:144029"/>
        <dbReference type="ChEBI" id="CHEBI:144051"/>
    </reaction>
    <physiologicalReaction direction="left-to-right" evidence="9">
        <dbReference type="Rhea" id="RHEA:60877"/>
    </physiologicalReaction>
</comment>
<dbReference type="InterPro" id="IPR050241">
    <property type="entry name" value="NAD-cap_RNA_hydrolase_NudC"/>
</dbReference>
<comment type="cofactor">
    <cofactor evidence="2">
        <name>Zn(2+)</name>
        <dbReference type="ChEBI" id="CHEBI:29105"/>
    </cofactor>
</comment>
<dbReference type="STRING" id="1630135.DAD186_07340"/>
<dbReference type="KEGG" id="dva:DAD186_07340"/>
<dbReference type="EC" id="3.6.1.22" evidence="4"/>
<dbReference type="InterPro" id="IPR015375">
    <property type="entry name" value="NADH_PPase-like_N"/>
</dbReference>
<dbReference type="AlphaFoldDB" id="A0A1B0ZH28"/>
<evidence type="ECO:0000256" key="9">
    <source>
        <dbReference type="ARBA" id="ARBA00023679"/>
    </source>
</evidence>
<dbReference type="InterPro" id="IPR000086">
    <property type="entry name" value="NUDIX_hydrolase_dom"/>
</dbReference>
<dbReference type="PANTHER" id="PTHR42904:SF6">
    <property type="entry name" value="NAD-CAPPED RNA HYDROLASE NUDT12"/>
    <property type="match status" value="1"/>
</dbReference>
<dbReference type="GO" id="GO:0005829">
    <property type="term" value="C:cytosol"/>
    <property type="evidence" value="ECO:0007669"/>
    <property type="project" value="TreeGrafter"/>
</dbReference>
<keyword evidence="6 11" id="KW-0378">Hydrolase</keyword>
<dbReference type="Gene3D" id="3.90.79.20">
    <property type="match status" value="1"/>
</dbReference>